<keyword evidence="1" id="KW-0812">Transmembrane</keyword>
<evidence type="ECO:0000313" key="2">
    <source>
        <dbReference type="EMBL" id="KAE8369580.1"/>
    </source>
</evidence>
<name>A0A5N7ALJ1_9EURO</name>
<accession>A0A5N7ALJ1</accession>
<gene>
    <name evidence="2" type="ORF">BDV27DRAFT_120530</name>
</gene>
<sequence length="108" mass="12164">MNAEDSTREGQSANQMMCWTPLSKTKSICAVEPKGFTLGKKVTFAPWVPVAVFCFLAGWTHGFTAHLLDGREARELWPTLTELTRPWLAPFLSKRSFLSQYIDKVSVV</sequence>
<keyword evidence="1" id="KW-0472">Membrane</keyword>
<evidence type="ECO:0000313" key="3">
    <source>
        <dbReference type="Proteomes" id="UP000326268"/>
    </source>
</evidence>
<dbReference type="RefSeq" id="XP_031932661.1">
    <property type="nucleotide sequence ID" value="XM_032065125.1"/>
</dbReference>
<evidence type="ECO:0000256" key="1">
    <source>
        <dbReference type="SAM" id="Phobius"/>
    </source>
</evidence>
<dbReference type="Proteomes" id="UP000326268">
    <property type="component" value="Unassembled WGS sequence"/>
</dbReference>
<organism evidence="2 3">
    <name type="scientific">Aspergillus caelatus</name>
    <dbReference type="NCBI Taxonomy" id="61420"/>
    <lineage>
        <taxon>Eukaryota</taxon>
        <taxon>Fungi</taxon>
        <taxon>Dikarya</taxon>
        <taxon>Ascomycota</taxon>
        <taxon>Pezizomycotina</taxon>
        <taxon>Eurotiomycetes</taxon>
        <taxon>Eurotiomycetidae</taxon>
        <taxon>Eurotiales</taxon>
        <taxon>Aspergillaceae</taxon>
        <taxon>Aspergillus</taxon>
        <taxon>Aspergillus subgen. Circumdati</taxon>
    </lineage>
</organism>
<proteinExistence type="predicted"/>
<protein>
    <submittedName>
        <fullName evidence="2">Uncharacterized protein</fullName>
    </submittedName>
</protein>
<dbReference type="GeneID" id="43649571"/>
<reference evidence="2 3" key="1">
    <citation type="submission" date="2019-04" db="EMBL/GenBank/DDBJ databases">
        <title>Friends and foes A comparative genomics studyof 23 Aspergillus species from section Flavi.</title>
        <authorList>
            <consortium name="DOE Joint Genome Institute"/>
            <person name="Kjaerbolling I."/>
            <person name="Vesth T."/>
            <person name="Frisvad J.C."/>
            <person name="Nybo J.L."/>
            <person name="Theobald S."/>
            <person name="Kildgaard S."/>
            <person name="Isbrandt T."/>
            <person name="Kuo A."/>
            <person name="Sato A."/>
            <person name="Lyhne E.K."/>
            <person name="Kogle M.E."/>
            <person name="Wiebenga A."/>
            <person name="Kun R.S."/>
            <person name="Lubbers R.J."/>
            <person name="Makela M.R."/>
            <person name="Barry K."/>
            <person name="Chovatia M."/>
            <person name="Clum A."/>
            <person name="Daum C."/>
            <person name="Haridas S."/>
            <person name="He G."/>
            <person name="LaButti K."/>
            <person name="Lipzen A."/>
            <person name="Mondo S."/>
            <person name="Riley R."/>
            <person name="Salamov A."/>
            <person name="Simmons B.A."/>
            <person name="Magnuson J.K."/>
            <person name="Henrissat B."/>
            <person name="Mortensen U.H."/>
            <person name="Larsen T.O."/>
            <person name="Devries R.P."/>
            <person name="Grigoriev I.V."/>
            <person name="Machida M."/>
            <person name="Baker S.E."/>
            <person name="Andersen M.R."/>
        </authorList>
    </citation>
    <scope>NUCLEOTIDE SEQUENCE [LARGE SCALE GENOMIC DNA]</scope>
    <source>
        <strain evidence="2 3">CBS 763.97</strain>
    </source>
</reference>
<dbReference type="EMBL" id="ML737572">
    <property type="protein sequence ID" value="KAE8369580.1"/>
    <property type="molecule type" value="Genomic_DNA"/>
</dbReference>
<feature type="transmembrane region" description="Helical" evidence="1">
    <location>
        <begin position="44"/>
        <end position="68"/>
    </location>
</feature>
<keyword evidence="3" id="KW-1185">Reference proteome</keyword>
<dbReference type="AlphaFoldDB" id="A0A5N7ALJ1"/>
<keyword evidence="1" id="KW-1133">Transmembrane helix</keyword>